<dbReference type="OrthoDB" id="4114825at2759"/>
<evidence type="ECO:0000259" key="2">
    <source>
        <dbReference type="Pfam" id="PF26013"/>
    </source>
</evidence>
<dbReference type="PANTHER" id="PTHR39601">
    <property type="entry name" value="CHORIOGENIN HMINOR"/>
    <property type="match status" value="1"/>
</dbReference>
<feature type="non-terminal residue" evidence="3">
    <location>
        <position position="506"/>
    </location>
</feature>
<dbReference type="InterPro" id="IPR058317">
    <property type="entry name" value="DUF8004"/>
</dbReference>
<keyword evidence="1" id="KW-0472">Membrane</keyword>
<proteinExistence type="predicted"/>
<keyword evidence="4" id="KW-1185">Reference proteome</keyword>
<dbReference type="Pfam" id="PF26013">
    <property type="entry name" value="DUF8004"/>
    <property type="match status" value="1"/>
</dbReference>
<accession>A0A6A6FHM8</accession>
<evidence type="ECO:0000256" key="1">
    <source>
        <dbReference type="SAM" id="Phobius"/>
    </source>
</evidence>
<sequence>MQREPRARSFTLDSVPTINSRGQVQHIARFDGINNKTEHWDHLRKDEELWLPDADCLVHLYAANTSRRGPSLRIPLKLVEDTQCRFLLEDCLHRPAPTSPTTSEDDNSDSGYSGSINGCQHGCSELYIPSPAYPTRQQAHSYHLTTRNCFALLLGVPLVGATLGTALTHLWQRMQLWHIDDPCASKFHTYCQEQGYLHYVENPDYAAASLYFAEQTRARDMWSETFTHCVGMYERLVHSEDYAQLCDETKDMLARSAMVMKSHIVGVTESLGTFLEEDLGPDKLGLSKQLRVHLDRFRSTLHAFYVHEINGYFPPDANDPWGKRLWHGMYNDFHCLYIYLADTKSTDEHATTLGSQGGLCVAQNLNAFDHRHGFAALPYTLPLLPEHSKPTPRWTTGPRRTLGSLRVSRSNTYCTQNSSARQALSKASNQSDNSVTSNRLVQEYNRFEHLKNEEKLPTIEARKVRWILVYSVLQLLISITKAPAAVRHTQGATYPLCVLDTACPAW</sequence>
<feature type="domain" description="DUF8004" evidence="2">
    <location>
        <begin position="185"/>
        <end position="276"/>
    </location>
</feature>
<keyword evidence="1" id="KW-0812">Transmembrane</keyword>
<organism evidence="3 4">
    <name type="scientific">Cercospora zeae-maydis SCOH1-5</name>
    <dbReference type="NCBI Taxonomy" id="717836"/>
    <lineage>
        <taxon>Eukaryota</taxon>
        <taxon>Fungi</taxon>
        <taxon>Dikarya</taxon>
        <taxon>Ascomycota</taxon>
        <taxon>Pezizomycotina</taxon>
        <taxon>Dothideomycetes</taxon>
        <taxon>Dothideomycetidae</taxon>
        <taxon>Mycosphaerellales</taxon>
        <taxon>Mycosphaerellaceae</taxon>
        <taxon>Cercospora</taxon>
    </lineage>
</organism>
<evidence type="ECO:0000313" key="3">
    <source>
        <dbReference type="EMBL" id="KAF2212738.1"/>
    </source>
</evidence>
<protein>
    <recommendedName>
        <fullName evidence="2">DUF8004 domain-containing protein</fullName>
    </recommendedName>
</protein>
<gene>
    <name evidence="3" type="ORF">CERZMDRAFT_40917</name>
</gene>
<evidence type="ECO:0000313" key="4">
    <source>
        <dbReference type="Proteomes" id="UP000799539"/>
    </source>
</evidence>
<dbReference type="PANTHER" id="PTHR39601:SF1">
    <property type="entry name" value="CHORIOGENIN HMINOR"/>
    <property type="match status" value="1"/>
</dbReference>
<feature type="transmembrane region" description="Helical" evidence="1">
    <location>
        <begin position="150"/>
        <end position="171"/>
    </location>
</feature>
<dbReference type="Proteomes" id="UP000799539">
    <property type="component" value="Unassembled WGS sequence"/>
</dbReference>
<name>A0A6A6FHM8_9PEZI</name>
<keyword evidence="1" id="KW-1133">Transmembrane helix</keyword>
<dbReference type="AlphaFoldDB" id="A0A6A6FHM8"/>
<dbReference type="EMBL" id="ML992672">
    <property type="protein sequence ID" value="KAF2212738.1"/>
    <property type="molecule type" value="Genomic_DNA"/>
</dbReference>
<reference evidence="3" key="1">
    <citation type="journal article" date="2020" name="Stud. Mycol.">
        <title>101 Dothideomycetes genomes: a test case for predicting lifestyles and emergence of pathogens.</title>
        <authorList>
            <person name="Haridas S."/>
            <person name="Albert R."/>
            <person name="Binder M."/>
            <person name="Bloem J."/>
            <person name="Labutti K."/>
            <person name="Salamov A."/>
            <person name="Andreopoulos B."/>
            <person name="Baker S."/>
            <person name="Barry K."/>
            <person name="Bills G."/>
            <person name="Bluhm B."/>
            <person name="Cannon C."/>
            <person name="Castanera R."/>
            <person name="Culley D."/>
            <person name="Daum C."/>
            <person name="Ezra D."/>
            <person name="Gonzalez J."/>
            <person name="Henrissat B."/>
            <person name="Kuo A."/>
            <person name="Liang C."/>
            <person name="Lipzen A."/>
            <person name="Lutzoni F."/>
            <person name="Magnuson J."/>
            <person name="Mondo S."/>
            <person name="Nolan M."/>
            <person name="Ohm R."/>
            <person name="Pangilinan J."/>
            <person name="Park H.-J."/>
            <person name="Ramirez L."/>
            <person name="Alfaro M."/>
            <person name="Sun H."/>
            <person name="Tritt A."/>
            <person name="Yoshinaga Y."/>
            <person name="Zwiers L.-H."/>
            <person name="Turgeon B."/>
            <person name="Goodwin S."/>
            <person name="Spatafora J."/>
            <person name="Crous P."/>
            <person name="Grigoriev I."/>
        </authorList>
    </citation>
    <scope>NUCLEOTIDE SEQUENCE</scope>
    <source>
        <strain evidence="3">SCOH1-5</strain>
    </source>
</reference>